<evidence type="ECO:0000313" key="2">
    <source>
        <dbReference type="EMBL" id="MDT0349084.1"/>
    </source>
</evidence>
<feature type="region of interest" description="Disordered" evidence="1">
    <location>
        <begin position="1"/>
        <end position="20"/>
    </location>
</feature>
<organism evidence="2 3">
    <name type="scientific">Pseudonocardia charpentierae</name>
    <dbReference type="NCBI Taxonomy" id="3075545"/>
    <lineage>
        <taxon>Bacteria</taxon>
        <taxon>Bacillati</taxon>
        <taxon>Actinomycetota</taxon>
        <taxon>Actinomycetes</taxon>
        <taxon>Pseudonocardiales</taxon>
        <taxon>Pseudonocardiaceae</taxon>
        <taxon>Pseudonocardia</taxon>
    </lineage>
</organism>
<gene>
    <name evidence="2" type="ORF">RM445_06045</name>
</gene>
<dbReference type="EMBL" id="JAVREJ010000003">
    <property type="protein sequence ID" value="MDT0349084.1"/>
    <property type="molecule type" value="Genomic_DNA"/>
</dbReference>
<dbReference type="InterPro" id="IPR022028">
    <property type="entry name" value="DUF3604"/>
</dbReference>
<dbReference type="InterPro" id="IPR023296">
    <property type="entry name" value="Glyco_hydro_beta-prop_sf"/>
</dbReference>
<feature type="compositionally biased region" description="Basic and acidic residues" evidence="1">
    <location>
        <begin position="349"/>
        <end position="360"/>
    </location>
</feature>
<dbReference type="Gene3D" id="3.20.20.140">
    <property type="entry name" value="Metal-dependent hydrolases"/>
    <property type="match status" value="1"/>
</dbReference>
<keyword evidence="3" id="KW-1185">Reference proteome</keyword>
<dbReference type="Pfam" id="PF12228">
    <property type="entry name" value="DUF3604"/>
    <property type="match status" value="1"/>
</dbReference>
<protein>
    <submittedName>
        <fullName evidence="2">DUF3604 domain-containing protein</fullName>
    </submittedName>
</protein>
<dbReference type="RefSeq" id="WP_311555061.1">
    <property type="nucleotide sequence ID" value="NZ_JAVREJ010000003.1"/>
</dbReference>
<dbReference type="InterPro" id="IPR016195">
    <property type="entry name" value="Pol/histidinol_Pase-like"/>
</dbReference>
<feature type="region of interest" description="Disordered" evidence="1">
    <location>
        <begin position="333"/>
        <end position="364"/>
    </location>
</feature>
<feature type="region of interest" description="Disordered" evidence="1">
    <location>
        <begin position="522"/>
        <end position="546"/>
    </location>
</feature>
<accession>A0ABU2N5C5</accession>
<evidence type="ECO:0000313" key="3">
    <source>
        <dbReference type="Proteomes" id="UP001183202"/>
    </source>
</evidence>
<comment type="caution">
    <text evidence="2">The sequence shown here is derived from an EMBL/GenBank/DDBJ whole genome shotgun (WGS) entry which is preliminary data.</text>
</comment>
<evidence type="ECO:0000256" key="1">
    <source>
        <dbReference type="SAM" id="MobiDB-lite"/>
    </source>
</evidence>
<proteinExistence type="predicted"/>
<dbReference type="SUPFAM" id="SSF75005">
    <property type="entry name" value="Arabinanase/levansucrase/invertase"/>
    <property type="match status" value="1"/>
</dbReference>
<dbReference type="SUPFAM" id="SSF89550">
    <property type="entry name" value="PHP domain-like"/>
    <property type="match status" value="1"/>
</dbReference>
<sequence length="1040" mass="112486">MSGAHAHQHGHGHAHGCAADHHRGEYTERQQADLDLVLAFNHRLTVAVEECVDITGTIAELDPDPLRYMWVDEGDGLIPAQLEKAAAVLDAAPRLVGQARGAAAVVAGSRNAARPSIAARGDRTLVGWLEWQEGRGDRLVAALDGRTTTVVEGPEDLFRPTAAITADGTPWLLFGRSVDARVGVWACRFAEGSWSEPEAVSSTDGPSFNQEVFAHPDGSLYVAWQGRVDDRFGIFSRRWSDGSWAEPLWVSEGVASNVWDPTLTADGDGMAYAWSEYSTGSYAVALRQVGADGVAGLVRRLTGGSDYALHPSLATTTDGRVWCAFDVITMQGHGGSGPTRLRPRPGTGRADDQAGMREPGDSVPPELLPEVSAEIRVVCVGDEELVEPPGILAPGLGVAPSALPRLQATADGGLVIGYRVHRQLPLMTYYWEAAAQVLDASGWRPPITFTGTDATLEEVSLAAGEHGVVIATQSDGRLDRALHWTEGFGGRECPYLADHHGAVIWHGVHGAGQVVLATVETAGPVPPDDAPGSRRSAQLRSDARREVRSWVPEAAGGRGERHQVQAAGETYHLYWGDLHRHSLVSRCTSGDEPSLEDFYRYAWDVDEYDFWAVTDHAENSTAYQWWSIQKIADLLHVPGRFVPFYGFEWTSAEHGHQNVIYGDVARGAPIFSAFAEGSTTPDGLWRGLAGHPEFPAITIPHHPGSAMVHNDWDYHDPRYSRLVEVFQACRGNYESEVCFRPYSDGTATGTFMIDGLRRGHRFGLIASSDHGHGASYVAVLARSLSRADVFEALQSRRTCAASTRDVFVDIRLGPHLMGSDVEWTGPRPLRVHASGYAELARVDILRDGEVVHVMRGEPDLPPGHRRVDLRVEWGKAETTTRWDGRLTVDGGRLVLPDHVGPEVTEMDEHTVAWQHVTHSFGDIYGSQRGGVEVSVCGPADAEVSIECAGRTVRVGLAELADRLATGPFVPDGGQAEEGSGELALQPAVGALLGLGVREVDVDFRDETAPAAFYYARVFQVDGELAWSSPIWVGPPGSAAD</sequence>
<name>A0ABU2N5C5_9PSEU</name>
<feature type="compositionally biased region" description="Low complexity" evidence="1">
    <location>
        <begin position="338"/>
        <end position="348"/>
    </location>
</feature>
<reference evidence="3" key="1">
    <citation type="submission" date="2023-07" db="EMBL/GenBank/DDBJ databases">
        <title>30 novel species of actinomycetes from the DSMZ collection.</title>
        <authorList>
            <person name="Nouioui I."/>
        </authorList>
    </citation>
    <scope>NUCLEOTIDE SEQUENCE [LARGE SCALE GENOMIC DNA]</scope>
    <source>
        <strain evidence="3">DSM 45834</strain>
    </source>
</reference>
<feature type="compositionally biased region" description="Basic residues" evidence="1">
    <location>
        <begin position="1"/>
        <end position="14"/>
    </location>
</feature>
<dbReference type="Proteomes" id="UP001183202">
    <property type="component" value="Unassembled WGS sequence"/>
</dbReference>